<dbReference type="EMBL" id="MT141856">
    <property type="protein sequence ID" value="QJA71224.1"/>
    <property type="molecule type" value="Genomic_DNA"/>
</dbReference>
<proteinExistence type="predicted"/>
<organism evidence="1">
    <name type="scientific">viral metagenome</name>
    <dbReference type="NCBI Taxonomy" id="1070528"/>
    <lineage>
        <taxon>unclassified sequences</taxon>
        <taxon>metagenomes</taxon>
        <taxon>organismal metagenomes</taxon>
    </lineage>
</organism>
<dbReference type="AlphaFoldDB" id="A0A6M3JM64"/>
<accession>A0A6M3JM64</accession>
<reference evidence="1" key="1">
    <citation type="submission" date="2020-03" db="EMBL/GenBank/DDBJ databases">
        <title>The deep terrestrial virosphere.</title>
        <authorList>
            <person name="Holmfeldt K."/>
            <person name="Nilsson E."/>
            <person name="Simone D."/>
            <person name="Lopez-Fernandez M."/>
            <person name="Wu X."/>
            <person name="de Brujin I."/>
            <person name="Lundin D."/>
            <person name="Andersson A."/>
            <person name="Bertilsson S."/>
            <person name="Dopson M."/>
        </authorList>
    </citation>
    <scope>NUCLEOTIDE SEQUENCE</scope>
    <source>
        <strain evidence="1">MM415A03332</strain>
    </source>
</reference>
<sequence length="83" mass="9608">MKRPDIEKLRDYVRSCCGKMAGKVFCESFDCSTIRNLTDYILYLEKRHLTRQSSGQQKQAVIAQCNKCGLEYYSHMAASKCCR</sequence>
<evidence type="ECO:0000313" key="1">
    <source>
        <dbReference type="EMBL" id="QJA71224.1"/>
    </source>
</evidence>
<gene>
    <name evidence="1" type="ORF">MM415A03332_0010</name>
</gene>
<protein>
    <submittedName>
        <fullName evidence="1">Uncharacterized protein</fullName>
    </submittedName>
</protein>
<name>A0A6M3JM64_9ZZZZ</name>